<keyword evidence="3" id="KW-1185">Reference proteome</keyword>
<comment type="caution">
    <text evidence="2">The sequence shown here is derived from an EMBL/GenBank/DDBJ whole genome shotgun (WGS) entry which is preliminary data.</text>
</comment>
<dbReference type="InterPro" id="IPR051532">
    <property type="entry name" value="Ester_Hydrolysis_Enzymes"/>
</dbReference>
<dbReference type="Pfam" id="PF13472">
    <property type="entry name" value="Lipase_GDSL_2"/>
    <property type="match status" value="1"/>
</dbReference>
<accession>A0A7Y8KVT0</accession>
<evidence type="ECO:0000259" key="1">
    <source>
        <dbReference type="Pfam" id="PF13472"/>
    </source>
</evidence>
<dbReference type="GO" id="GO:0004622">
    <property type="term" value="F:phosphatidylcholine lysophospholipase activity"/>
    <property type="evidence" value="ECO:0007669"/>
    <property type="project" value="TreeGrafter"/>
</dbReference>
<dbReference type="InterPro" id="IPR036514">
    <property type="entry name" value="SGNH_hydro_sf"/>
</dbReference>
<name>A0A7Y8KVT0_9BURK</name>
<organism evidence="2 3">
    <name type="scientific">Hydrogenophaga aromaticivorans</name>
    <dbReference type="NCBI Taxonomy" id="2610898"/>
    <lineage>
        <taxon>Bacteria</taxon>
        <taxon>Pseudomonadati</taxon>
        <taxon>Pseudomonadota</taxon>
        <taxon>Betaproteobacteria</taxon>
        <taxon>Burkholderiales</taxon>
        <taxon>Comamonadaceae</taxon>
        <taxon>Hydrogenophaga</taxon>
    </lineage>
</organism>
<feature type="domain" description="SGNH hydrolase-type esterase" evidence="1">
    <location>
        <begin position="71"/>
        <end position="224"/>
    </location>
</feature>
<dbReference type="PANTHER" id="PTHR30383">
    <property type="entry name" value="THIOESTERASE 1/PROTEASE 1/LYSOPHOSPHOLIPASE L1"/>
    <property type="match status" value="1"/>
</dbReference>
<gene>
    <name evidence="2" type="ORF">F3K02_05450</name>
</gene>
<protein>
    <submittedName>
        <fullName evidence="2">GDSL family lipase</fullName>
    </submittedName>
</protein>
<dbReference type="Proteomes" id="UP000545507">
    <property type="component" value="Unassembled WGS sequence"/>
</dbReference>
<dbReference type="PANTHER" id="PTHR30383:SF5">
    <property type="entry name" value="SGNH HYDROLASE-TYPE ESTERASE DOMAIN-CONTAINING PROTEIN"/>
    <property type="match status" value="1"/>
</dbReference>
<sequence>MLGYLAFASMRGRINRRVFVAGLAATSWARAWAQSGSPAELRWKAELDAFAAADRQQLPAPGGVLFVGSSSVRMWTGLEYTFPEQSVVIRRGFGGSRLSDCADLVHRLVLPYRPRLVVLYAGENDLTEGAGPQDLLTHFVRFVQLVQTALPNTRIAYLSIKPSPSRLAHMMTMREANLLIQTHVLAHDDLDYIDVHTAMLDNDGRPRAELYVRDQLHLSAEGYGLWRQIVSAHLRP</sequence>
<dbReference type="EMBL" id="VYGV01000006">
    <property type="protein sequence ID" value="NWF44700.1"/>
    <property type="molecule type" value="Genomic_DNA"/>
</dbReference>
<dbReference type="SUPFAM" id="SSF52266">
    <property type="entry name" value="SGNH hydrolase"/>
    <property type="match status" value="1"/>
</dbReference>
<evidence type="ECO:0000313" key="2">
    <source>
        <dbReference type="EMBL" id="NWF44700.1"/>
    </source>
</evidence>
<dbReference type="AlphaFoldDB" id="A0A7Y8KVT0"/>
<dbReference type="InterPro" id="IPR013830">
    <property type="entry name" value="SGNH_hydro"/>
</dbReference>
<evidence type="ECO:0000313" key="3">
    <source>
        <dbReference type="Proteomes" id="UP000545507"/>
    </source>
</evidence>
<dbReference type="Gene3D" id="3.40.50.1110">
    <property type="entry name" value="SGNH hydrolase"/>
    <property type="match status" value="1"/>
</dbReference>
<proteinExistence type="predicted"/>
<reference evidence="2 3" key="1">
    <citation type="submission" date="2019-09" db="EMBL/GenBank/DDBJ databases">
        <title>Hydrogenophaga aromatica sp. nov., isolated from a para-xylene-degrading enrichment culture.</title>
        <authorList>
            <person name="Tancsics A."/>
            <person name="Banerjee S."/>
        </authorList>
    </citation>
    <scope>NUCLEOTIDE SEQUENCE [LARGE SCALE GENOMIC DNA]</scope>
    <source>
        <strain evidence="2 3">D2P1</strain>
    </source>
</reference>